<dbReference type="Pfam" id="PF01863">
    <property type="entry name" value="YgjP-like"/>
    <property type="match status" value="1"/>
</dbReference>
<dbReference type="EMBL" id="JBHLXP010000005">
    <property type="protein sequence ID" value="MFC0050334.1"/>
    <property type="molecule type" value="Genomic_DNA"/>
</dbReference>
<organism evidence="2 3">
    <name type="scientific">Rheinheimera tilapiae</name>
    <dbReference type="NCBI Taxonomy" id="875043"/>
    <lineage>
        <taxon>Bacteria</taxon>
        <taxon>Pseudomonadati</taxon>
        <taxon>Pseudomonadota</taxon>
        <taxon>Gammaproteobacteria</taxon>
        <taxon>Chromatiales</taxon>
        <taxon>Chromatiaceae</taxon>
        <taxon>Rheinheimera</taxon>
    </lineage>
</organism>
<dbReference type="EC" id="3.4.24.-" evidence="2"/>
<evidence type="ECO:0000313" key="3">
    <source>
        <dbReference type="Proteomes" id="UP001589813"/>
    </source>
</evidence>
<sequence>MDLPYLRQYPETIQQQVRALVQAGTLGNTLKKRYPDAVHDIQSDARLYEFTMALKQQFMRSSAPISKICFDPKIHIVNNALGLHSQVSRVQGKALKSKNEIRVASLLKTLPMPLLRMIVVHELAHLREKDHNKAFYQLCQHMEPQYHQLELDLRLYLTWQDLAGGAPDATN</sequence>
<keyword evidence="2" id="KW-0378">Hydrolase</keyword>
<feature type="domain" description="YgjP-like metallopeptidase" evidence="1">
    <location>
        <begin position="93"/>
        <end position="154"/>
    </location>
</feature>
<dbReference type="Gene3D" id="3.30.2010.10">
    <property type="entry name" value="Metalloproteases ('zincins'), catalytic domain"/>
    <property type="match status" value="1"/>
</dbReference>
<evidence type="ECO:0000313" key="2">
    <source>
        <dbReference type="EMBL" id="MFC0050334.1"/>
    </source>
</evidence>
<dbReference type="PANTHER" id="PTHR30399">
    <property type="entry name" value="UNCHARACTERIZED PROTEIN YGJP"/>
    <property type="match status" value="1"/>
</dbReference>
<evidence type="ECO:0000259" key="1">
    <source>
        <dbReference type="Pfam" id="PF01863"/>
    </source>
</evidence>
<dbReference type="Proteomes" id="UP001589813">
    <property type="component" value="Unassembled WGS sequence"/>
</dbReference>
<dbReference type="PANTHER" id="PTHR30399:SF1">
    <property type="entry name" value="UTP PYROPHOSPHATASE"/>
    <property type="match status" value="1"/>
</dbReference>
<gene>
    <name evidence="2" type="ORF">ACFFJP_18705</name>
</gene>
<name>A0ABV6BIZ6_9GAMM</name>
<dbReference type="CDD" id="cd07344">
    <property type="entry name" value="M48_yhfN_like"/>
    <property type="match status" value="1"/>
</dbReference>
<protein>
    <submittedName>
        <fullName evidence="2">M48 family metallopeptidase</fullName>
        <ecNumber evidence="2">3.4.24.-</ecNumber>
    </submittedName>
</protein>
<accession>A0ABV6BIZ6</accession>
<dbReference type="RefSeq" id="WP_377247921.1">
    <property type="nucleotide sequence ID" value="NZ_JBHLXP010000005.1"/>
</dbReference>
<dbReference type="InterPro" id="IPR053136">
    <property type="entry name" value="UTP_pyrophosphatase-like"/>
</dbReference>
<keyword evidence="3" id="KW-1185">Reference proteome</keyword>
<proteinExistence type="predicted"/>
<dbReference type="InterPro" id="IPR002725">
    <property type="entry name" value="YgjP-like_metallopeptidase"/>
</dbReference>
<reference evidence="2 3" key="1">
    <citation type="submission" date="2024-09" db="EMBL/GenBank/DDBJ databases">
        <authorList>
            <person name="Sun Q."/>
            <person name="Mori K."/>
        </authorList>
    </citation>
    <scope>NUCLEOTIDE SEQUENCE [LARGE SCALE GENOMIC DNA]</scope>
    <source>
        <strain evidence="2 3">KCTC 23315</strain>
    </source>
</reference>
<dbReference type="GO" id="GO:0016787">
    <property type="term" value="F:hydrolase activity"/>
    <property type="evidence" value="ECO:0007669"/>
    <property type="project" value="UniProtKB-KW"/>
</dbReference>
<comment type="caution">
    <text evidence="2">The sequence shown here is derived from an EMBL/GenBank/DDBJ whole genome shotgun (WGS) entry which is preliminary data.</text>
</comment>